<dbReference type="Proteomes" id="UP000183507">
    <property type="component" value="Unassembled WGS sequence"/>
</dbReference>
<reference evidence="2" key="1">
    <citation type="submission" date="2016-10" db="EMBL/GenBank/DDBJ databases">
        <authorList>
            <person name="Varghese N."/>
        </authorList>
    </citation>
    <scope>NUCLEOTIDE SEQUENCE [LARGE SCALE GENOMIC DNA]</scope>
    <source>
        <strain evidence="2">KPR-7A</strain>
    </source>
</reference>
<dbReference type="EMBL" id="FMZR01000037">
    <property type="protein sequence ID" value="SDE77032.1"/>
    <property type="molecule type" value="Genomic_DNA"/>
</dbReference>
<sequence length="159" mass="17943">MATKLKLNATTKISLTDGTEQNLGDLQFDLKQFKLPKQFLFLANEVSIKAEKERTPLGEYVETGTTTITFKVYDRALVELAITNQLTEYGSPITIAIENQDSLPILDSYEEDEFIPITFNNLAVYPKKVQKKTYANGSMIDTWQFAELKVSASTYKIGE</sequence>
<gene>
    <name evidence="1" type="ORF">SAMN04487767_13721</name>
</gene>
<evidence type="ECO:0000313" key="1">
    <source>
        <dbReference type="EMBL" id="SDE77032.1"/>
    </source>
</evidence>
<protein>
    <submittedName>
        <fullName evidence="1">Uncharacterized protein</fullName>
    </submittedName>
</protein>
<accession>A0A1G7FMA8</accession>
<proteinExistence type="predicted"/>
<dbReference type="AlphaFoldDB" id="A0A1G7FMA8"/>
<dbReference type="RefSeq" id="WP_074651722.1">
    <property type="nucleotide sequence ID" value="NZ_FMZR01000037.1"/>
</dbReference>
<evidence type="ECO:0000313" key="2">
    <source>
        <dbReference type="Proteomes" id="UP000183507"/>
    </source>
</evidence>
<organism evidence="1 2">
    <name type="scientific">Bacillus wiedmannii</name>
    <dbReference type="NCBI Taxonomy" id="1890302"/>
    <lineage>
        <taxon>Bacteria</taxon>
        <taxon>Bacillati</taxon>
        <taxon>Bacillota</taxon>
        <taxon>Bacilli</taxon>
        <taxon>Bacillales</taxon>
        <taxon>Bacillaceae</taxon>
        <taxon>Bacillus</taxon>
        <taxon>Bacillus cereus group</taxon>
    </lineage>
</organism>
<name>A0A1G7FMA8_9BACI</name>